<name>A0AAN9K6U1_CLITE</name>
<protein>
    <submittedName>
        <fullName evidence="2">Uncharacterized protein</fullName>
    </submittedName>
</protein>
<dbReference type="Proteomes" id="UP001359559">
    <property type="component" value="Unassembled WGS sequence"/>
</dbReference>
<keyword evidence="3" id="KW-1185">Reference proteome</keyword>
<evidence type="ECO:0000313" key="2">
    <source>
        <dbReference type="EMBL" id="KAK7311318.1"/>
    </source>
</evidence>
<evidence type="ECO:0000256" key="1">
    <source>
        <dbReference type="SAM" id="MobiDB-lite"/>
    </source>
</evidence>
<comment type="caution">
    <text evidence="2">The sequence shown here is derived from an EMBL/GenBank/DDBJ whole genome shotgun (WGS) entry which is preliminary data.</text>
</comment>
<feature type="compositionally biased region" description="Gly residues" evidence="1">
    <location>
        <begin position="28"/>
        <end position="58"/>
    </location>
</feature>
<dbReference type="AlphaFoldDB" id="A0AAN9K6U1"/>
<reference evidence="2 3" key="1">
    <citation type="submission" date="2024-01" db="EMBL/GenBank/DDBJ databases">
        <title>The genomes of 5 underutilized Papilionoideae crops provide insights into root nodulation and disease resistance.</title>
        <authorList>
            <person name="Yuan L."/>
        </authorList>
    </citation>
    <scope>NUCLEOTIDE SEQUENCE [LARGE SCALE GENOMIC DNA]</scope>
    <source>
        <strain evidence="2">LY-2023</strain>
        <tissue evidence="2">Leaf</tissue>
    </source>
</reference>
<feature type="region of interest" description="Disordered" evidence="1">
    <location>
        <begin position="1"/>
        <end position="60"/>
    </location>
</feature>
<proteinExistence type="predicted"/>
<dbReference type="EMBL" id="JAYKXN010000002">
    <property type="protein sequence ID" value="KAK7311318.1"/>
    <property type="molecule type" value="Genomic_DNA"/>
</dbReference>
<sequence length="71" mass="7010">MAEACDSSFFQDSQGVKGCDGDARWEGGGDGLEGGQGGGDGDGDGDGVGGCEGGGGGNWPLLRHFGCRELE</sequence>
<gene>
    <name evidence="2" type="ORF">RJT34_09371</name>
</gene>
<organism evidence="2 3">
    <name type="scientific">Clitoria ternatea</name>
    <name type="common">Butterfly pea</name>
    <dbReference type="NCBI Taxonomy" id="43366"/>
    <lineage>
        <taxon>Eukaryota</taxon>
        <taxon>Viridiplantae</taxon>
        <taxon>Streptophyta</taxon>
        <taxon>Embryophyta</taxon>
        <taxon>Tracheophyta</taxon>
        <taxon>Spermatophyta</taxon>
        <taxon>Magnoliopsida</taxon>
        <taxon>eudicotyledons</taxon>
        <taxon>Gunneridae</taxon>
        <taxon>Pentapetalae</taxon>
        <taxon>rosids</taxon>
        <taxon>fabids</taxon>
        <taxon>Fabales</taxon>
        <taxon>Fabaceae</taxon>
        <taxon>Papilionoideae</taxon>
        <taxon>50 kb inversion clade</taxon>
        <taxon>NPAAA clade</taxon>
        <taxon>indigoferoid/millettioid clade</taxon>
        <taxon>Phaseoleae</taxon>
        <taxon>Clitoria</taxon>
    </lineage>
</organism>
<evidence type="ECO:0000313" key="3">
    <source>
        <dbReference type="Proteomes" id="UP001359559"/>
    </source>
</evidence>
<accession>A0AAN9K6U1</accession>